<feature type="compositionally biased region" description="Basic and acidic residues" evidence="1">
    <location>
        <begin position="141"/>
        <end position="156"/>
    </location>
</feature>
<dbReference type="SUPFAM" id="SSF54236">
    <property type="entry name" value="Ubiquitin-like"/>
    <property type="match status" value="1"/>
</dbReference>
<feature type="region of interest" description="Disordered" evidence="1">
    <location>
        <begin position="289"/>
        <end position="355"/>
    </location>
</feature>
<feature type="compositionally biased region" description="Basic and acidic residues" evidence="1">
    <location>
        <begin position="264"/>
        <end position="275"/>
    </location>
</feature>
<feature type="region of interest" description="Disordered" evidence="1">
    <location>
        <begin position="106"/>
        <end position="163"/>
    </location>
</feature>
<dbReference type="InterPro" id="IPR029071">
    <property type="entry name" value="Ubiquitin-like_domsf"/>
</dbReference>
<feature type="compositionally biased region" description="Polar residues" evidence="1">
    <location>
        <begin position="320"/>
        <end position="335"/>
    </location>
</feature>
<feature type="compositionally biased region" description="Basic and acidic residues" evidence="1">
    <location>
        <begin position="35"/>
        <end position="56"/>
    </location>
</feature>
<feature type="region of interest" description="Disordered" evidence="1">
    <location>
        <begin position="1"/>
        <end position="59"/>
    </location>
</feature>
<proteinExistence type="predicted"/>
<dbReference type="CDD" id="cd17039">
    <property type="entry name" value="Ubl_ubiquitin_like"/>
    <property type="match status" value="1"/>
</dbReference>
<evidence type="ECO:0000256" key="1">
    <source>
        <dbReference type="SAM" id="MobiDB-lite"/>
    </source>
</evidence>
<reference evidence="2" key="1">
    <citation type="submission" date="2021-01" db="EMBL/GenBank/DDBJ databases">
        <authorList>
            <person name="Corre E."/>
            <person name="Pelletier E."/>
            <person name="Niang G."/>
            <person name="Scheremetjew M."/>
            <person name="Finn R."/>
            <person name="Kale V."/>
            <person name="Holt S."/>
            <person name="Cochrane G."/>
            <person name="Meng A."/>
            <person name="Brown T."/>
            <person name="Cohen L."/>
        </authorList>
    </citation>
    <scope>NUCLEOTIDE SEQUENCE</scope>
    <source>
        <strain evidence="2">CCMP622</strain>
    </source>
</reference>
<gene>
    <name evidence="2" type="ORF">LSP00402_LOCUS9428</name>
</gene>
<feature type="compositionally biased region" description="Polar residues" evidence="1">
    <location>
        <begin position="16"/>
        <end position="33"/>
    </location>
</feature>
<sequence>MGNASSKKGKSARVCSGQNQAGKERASQANQVDPSLERSNHSPDESKPSQDGHQRMGEQIAAEFPALGSHPDYEYLIKHPECHAKLAGLLRSYRLKLLPDALDRWESGQRGESDSPLPYRGDGRQRTRTNRPLDSPFSSKVIDHPSSEHTVMDKKRGFPPGSPMQITMSPKLSRAMDSGTDSPSAHPKAPALFKETSELRPAEQRNDLLLSPAIPNWTPRVTVGDRIAHRGNRRSGTIPTVPNPSPRVMASSPNPMIPATPANARDRWRLGDKDPKVGKTVCRLRIEDMAKGSEKSPTSVTVRTTPPLKQPESEIKFQPKSKTVATTATSGNSNLESPAAKEEEPAANHSSSTLSGPLNAMSIKQIFAPKICQDKNNWVSRDTIWQCPLVVINVENGDVEEMAVRSNHKVGDIKKAYLDQSGNSKNTKFLYCNAKSTLVELDDEKELREYRIGDGDPVYASNSIYITLCNKYIVA</sequence>
<dbReference type="AlphaFoldDB" id="A0A7S2XB92"/>
<accession>A0A7S2XB92</accession>
<evidence type="ECO:0008006" key="3">
    <source>
        <dbReference type="Google" id="ProtNLM"/>
    </source>
</evidence>
<dbReference type="EMBL" id="HBHP01015187">
    <property type="protein sequence ID" value="CAD9762981.1"/>
    <property type="molecule type" value="Transcribed_RNA"/>
</dbReference>
<protein>
    <recommendedName>
        <fullName evidence="3">Ubiquitin-like domain-containing protein</fullName>
    </recommendedName>
</protein>
<evidence type="ECO:0000313" key="2">
    <source>
        <dbReference type="EMBL" id="CAD9762981.1"/>
    </source>
</evidence>
<name>A0A7S2XB92_9EUKA</name>
<organism evidence="2">
    <name type="scientific">Lotharella oceanica</name>
    <dbReference type="NCBI Taxonomy" id="641309"/>
    <lineage>
        <taxon>Eukaryota</taxon>
        <taxon>Sar</taxon>
        <taxon>Rhizaria</taxon>
        <taxon>Cercozoa</taxon>
        <taxon>Chlorarachniophyceae</taxon>
        <taxon>Lotharella</taxon>
    </lineage>
</organism>
<feature type="region of interest" description="Disordered" evidence="1">
    <location>
        <begin position="231"/>
        <end position="275"/>
    </location>
</feature>
<feature type="compositionally biased region" description="Low complexity" evidence="1">
    <location>
        <begin position="296"/>
        <end position="307"/>
    </location>
</feature>